<evidence type="ECO:0000256" key="1">
    <source>
        <dbReference type="SAM" id="MobiDB-lite"/>
    </source>
</evidence>
<reference evidence="3 4" key="1">
    <citation type="submission" date="2019-04" db="EMBL/GenBank/DDBJ databases">
        <authorList>
            <person name="Alioto T."/>
            <person name="Alioto T."/>
        </authorList>
    </citation>
    <scope>NUCLEOTIDE SEQUENCE [LARGE SCALE GENOMIC DNA]</scope>
</reference>
<organism evidence="3 4">
    <name type="scientific">Marmota monax</name>
    <name type="common">Woodchuck</name>
    <dbReference type="NCBI Taxonomy" id="9995"/>
    <lineage>
        <taxon>Eukaryota</taxon>
        <taxon>Metazoa</taxon>
        <taxon>Chordata</taxon>
        <taxon>Craniata</taxon>
        <taxon>Vertebrata</taxon>
        <taxon>Euteleostomi</taxon>
        <taxon>Mammalia</taxon>
        <taxon>Eutheria</taxon>
        <taxon>Euarchontoglires</taxon>
        <taxon>Glires</taxon>
        <taxon>Rodentia</taxon>
        <taxon>Sciuromorpha</taxon>
        <taxon>Sciuridae</taxon>
        <taxon>Xerinae</taxon>
        <taxon>Marmotini</taxon>
        <taxon>Marmota</taxon>
    </lineage>
</organism>
<evidence type="ECO:0000313" key="4">
    <source>
        <dbReference type="Proteomes" id="UP000335636"/>
    </source>
</evidence>
<dbReference type="EMBL" id="CABDUW010000051">
    <property type="protein sequence ID" value="VTJ55499.1"/>
    <property type="molecule type" value="Genomic_DNA"/>
</dbReference>
<protein>
    <submittedName>
        <fullName evidence="3">Uncharacterized protein</fullName>
    </submittedName>
</protein>
<sequence length="117" mass="12756">MLPTDVNRLRRSQIDPDTHPDHPTWGDLRTNPDVQPANVAGTQTPPHSLAVPLAQAQTELSLITISSVSTATQMERARNDARGSPAPYMLRRQACCWARDGDTSGEVLLSPDPETDT</sequence>
<name>A0A5E4AF91_MARMO</name>
<feature type="region of interest" description="Disordered" evidence="1">
    <location>
        <begin position="1"/>
        <end position="45"/>
    </location>
</feature>
<reference evidence="2" key="2">
    <citation type="submission" date="2020-08" db="EMBL/GenBank/DDBJ databases">
        <authorList>
            <person name="Shumante A."/>
            <person name="Zimin A.V."/>
            <person name="Puiu D."/>
            <person name="Salzberg S.L."/>
        </authorList>
    </citation>
    <scope>NUCLEOTIDE SEQUENCE</scope>
    <source>
        <strain evidence="2">WC2-LM</strain>
        <tissue evidence="2">Liver</tissue>
    </source>
</reference>
<evidence type="ECO:0000313" key="2">
    <source>
        <dbReference type="EMBL" id="KAF7486496.1"/>
    </source>
</evidence>
<dbReference type="AlphaFoldDB" id="A0A5E4AF91"/>
<dbReference type="EMBL" id="WJEC01000041">
    <property type="protein sequence ID" value="KAF7486496.1"/>
    <property type="molecule type" value="Genomic_DNA"/>
</dbReference>
<proteinExistence type="predicted"/>
<keyword evidence="4" id="KW-1185">Reference proteome</keyword>
<feature type="compositionally biased region" description="Basic and acidic residues" evidence="1">
    <location>
        <begin position="12"/>
        <end position="24"/>
    </location>
</feature>
<dbReference type="Proteomes" id="UP000662637">
    <property type="component" value="Unassembled WGS sequence"/>
</dbReference>
<gene>
    <name evidence="2" type="ORF">GHT09_001505</name>
    <name evidence="3" type="ORF">MONAX_5E035984</name>
</gene>
<evidence type="ECO:0000313" key="3">
    <source>
        <dbReference type="EMBL" id="VTJ55499.1"/>
    </source>
</evidence>
<accession>A0A5E4AF91</accession>
<dbReference type="Proteomes" id="UP000335636">
    <property type="component" value="Unassembled WGS sequence"/>
</dbReference>